<dbReference type="InterPro" id="IPR000700">
    <property type="entry name" value="PAS-assoc_C"/>
</dbReference>
<feature type="transmembrane region" description="Helical" evidence="13">
    <location>
        <begin position="216"/>
        <end position="239"/>
    </location>
</feature>
<evidence type="ECO:0000256" key="5">
    <source>
        <dbReference type="ARBA" id="ARBA00022679"/>
    </source>
</evidence>
<evidence type="ECO:0000256" key="12">
    <source>
        <dbReference type="ARBA" id="ARBA00023136"/>
    </source>
</evidence>
<dbReference type="CDD" id="cd00082">
    <property type="entry name" value="HisKA"/>
    <property type="match status" value="1"/>
</dbReference>
<dbReference type="OrthoDB" id="8552871at2"/>
<comment type="subcellular location">
    <subcellularLocation>
        <location evidence="2">Membrane</location>
        <topology evidence="2">Multi-pass membrane protein</topology>
    </subcellularLocation>
</comment>
<dbReference type="Gene3D" id="1.10.287.130">
    <property type="match status" value="1"/>
</dbReference>
<evidence type="ECO:0000313" key="17">
    <source>
        <dbReference type="EMBL" id="TCU91851.1"/>
    </source>
</evidence>
<keyword evidence="6 13" id="KW-0812">Transmembrane</keyword>
<evidence type="ECO:0000256" key="10">
    <source>
        <dbReference type="ARBA" id="ARBA00022989"/>
    </source>
</evidence>
<dbReference type="Pfam" id="PF02518">
    <property type="entry name" value="HATPase_c"/>
    <property type="match status" value="1"/>
</dbReference>
<evidence type="ECO:0000259" key="16">
    <source>
        <dbReference type="PROSITE" id="PS50113"/>
    </source>
</evidence>
<dbReference type="Gene3D" id="3.30.450.20">
    <property type="entry name" value="PAS domain"/>
    <property type="match status" value="2"/>
</dbReference>
<dbReference type="InterPro" id="IPR035965">
    <property type="entry name" value="PAS-like_dom_sf"/>
</dbReference>
<feature type="domain" description="Histidine kinase" evidence="14">
    <location>
        <begin position="564"/>
        <end position="780"/>
    </location>
</feature>
<evidence type="ECO:0000259" key="14">
    <source>
        <dbReference type="PROSITE" id="PS50109"/>
    </source>
</evidence>
<dbReference type="SUPFAM" id="SSF47384">
    <property type="entry name" value="Homodimeric domain of signal transducing histidine kinase"/>
    <property type="match status" value="1"/>
</dbReference>
<dbReference type="InterPro" id="IPR036890">
    <property type="entry name" value="HATPase_C_sf"/>
</dbReference>
<keyword evidence="7" id="KW-0547">Nucleotide-binding</keyword>
<dbReference type="PRINTS" id="PR00344">
    <property type="entry name" value="BCTRLSENSOR"/>
</dbReference>
<dbReference type="SMART" id="SM00091">
    <property type="entry name" value="PAS"/>
    <property type="match status" value="2"/>
</dbReference>
<dbReference type="SMART" id="SM00388">
    <property type="entry name" value="HisKA"/>
    <property type="match status" value="1"/>
</dbReference>
<dbReference type="PANTHER" id="PTHR42878">
    <property type="entry name" value="TWO-COMPONENT HISTIDINE KINASE"/>
    <property type="match status" value="1"/>
</dbReference>
<feature type="transmembrane region" description="Helical" evidence="13">
    <location>
        <begin position="29"/>
        <end position="51"/>
    </location>
</feature>
<dbReference type="InterPro" id="IPR000014">
    <property type="entry name" value="PAS"/>
</dbReference>
<reference evidence="17 18" key="1">
    <citation type="submission" date="2019-03" db="EMBL/GenBank/DDBJ databases">
        <title>Genomic Encyclopedia of Type Strains, Phase IV (KMG-IV): sequencing the most valuable type-strain genomes for metagenomic binning, comparative biology and taxonomic classification.</title>
        <authorList>
            <person name="Goeker M."/>
        </authorList>
    </citation>
    <scope>NUCLEOTIDE SEQUENCE [LARGE SCALE GENOMIC DNA]</scope>
    <source>
        <strain evidence="17 18">DSM 654</strain>
    </source>
</reference>
<dbReference type="GO" id="GO:0007234">
    <property type="term" value="P:osmosensory signaling via phosphorelay pathway"/>
    <property type="evidence" value="ECO:0007669"/>
    <property type="project" value="TreeGrafter"/>
</dbReference>
<evidence type="ECO:0000259" key="15">
    <source>
        <dbReference type="PROSITE" id="PS50112"/>
    </source>
</evidence>
<keyword evidence="10 13" id="KW-1133">Transmembrane helix</keyword>
<dbReference type="InterPro" id="IPR036097">
    <property type="entry name" value="HisK_dim/P_sf"/>
</dbReference>
<dbReference type="EMBL" id="SMBU01000024">
    <property type="protein sequence ID" value="TCU91851.1"/>
    <property type="molecule type" value="Genomic_DNA"/>
</dbReference>
<organism evidence="17 18">
    <name type="scientific">Roseateles saccharophilus</name>
    <name type="common">Pseudomonas saccharophila</name>
    <dbReference type="NCBI Taxonomy" id="304"/>
    <lineage>
        <taxon>Bacteria</taxon>
        <taxon>Pseudomonadati</taxon>
        <taxon>Pseudomonadota</taxon>
        <taxon>Betaproteobacteria</taxon>
        <taxon>Burkholderiales</taxon>
        <taxon>Sphaerotilaceae</taxon>
        <taxon>Roseateles</taxon>
    </lineage>
</organism>
<dbReference type="Proteomes" id="UP000295110">
    <property type="component" value="Unassembled WGS sequence"/>
</dbReference>
<gene>
    <name evidence="17" type="ORF">EV671_102419</name>
</gene>
<keyword evidence="9" id="KW-0067">ATP-binding</keyword>
<feature type="domain" description="PAC" evidence="16">
    <location>
        <begin position="332"/>
        <end position="384"/>
    </location>
</feature>
<dbReference type="GO" id="GO:0005524">
    <property type="term" value="F:ATP binding"/>
    <property type="evidence" value="ECO:0007669"/>
    <property type="project" value="UniProtKB-KW"/>
</dbReference>
<evidence type="ECO:0000256" key="8">
    <source>
        <dbReference type="ARBA" id="ARBA00022777"/>
    </source>
</evidence>
<keyword evidence="4" id="KW-0597">Phosphoprotein</keyword>
<proteinExistence type="predicted"/>
<protein>
    <recommendedName>
        <fullName evidence="3">histidine kinase</fullName>
        <ecNumber evidence="3">2.7.13.3</ecNumber>
    </recommendedName>
</protein>
<name>A0A4R3UMK8_ROSSA</name>
<dbReference type="GO" id="GO:0006355">
    <property type="term" value="P:regulation of DNA-templated transcription"/>
    <property type="evidence" value="ECO:0007669"/>
    <property type="project" value="InterPro"/>
</dbReference>
<sequence>MPARPRVPDLRSRLSLLAPTPATRRLLRVIWPFLAAMALLLLLTAASFALLSAGRAYVEGESLWSKGQKNAIQALARYSDSCEARHFAHYQAEIAVPLGDRLARLELLRSRPRLERATAGFLQGGNDPAEIPGMIFLFRHFRSLPVFSEALDIWTRADGLLLRIDAAAEALDEAVRRDCANPAARRAVLDEIYRLNDTLTPLQRQFSEALARANRLINTVLLALMAALSLVLAALGIVLSRRVVQQGAAAERSLALSEDRLRLAATGSNQGLWDLEVGTDTLYLSPGLRQMLGFPADAARVDAADLRDRVHPQDRAGSLAAPCAGAAADGKFDEEFRLRTADGSYRWFRAAGQAIGDARDRCSRVVASIQDVTDRHLLQRSLLAELRQRRSALATLRAMLPTLGPLPAADAIVQDQDDIAAVTRAVALLSARQVETHARLEAILELSRDAFVSFDADGKVRHVSPAFAAITGVAPDEVMGRTATHFSARMNRQCSPGQRFPSLEQLRDAGQDGLLDFELALPQPRTLTAELNEGSHEAIRSVLCLRDVTRQRALDRLKSEFISLAAHELRTPMASIFGFVELLLSQPATLERRTEALMVIHRQARLMMGIIDDLLDLDRLQAGGAAELHIDSVDLNALLHKACADFAPPAGREPPLIEALPPAAVIDADADKVRRVLLNLLSNAYKYSPAGGPVRLGIVEADGPAGLGLYVQDQGIGMTPEQLARVGERFYRADGSGKLPGTGLGVSIAREILHLHGGHFDIESTEGVGTRATAWFRRSAAVAQRRRA</sequence>
<evidence type="ECO:0000256" key="9">
    <source>
        <dbReference type="ARBA" id="ARBA00022840"/>
    </source>
</evidence>
<evidence type="ECO:0000256" key="3">
    <source>
        <dbReference type="ARBA" id="ARBA00012438"/>
    </source>
</evidence>
<evidence type="ECO:0000256" key="4">
    <source>
        <dbReference type="ARBA" id="ARBA00022553"/>
    </source>
</evidence>
<keyword evidence="8" id="KW-0418">Kinase</keyword>
<dbReference type="InterPro" id="IPR005467">
    <property type="entry name" value="His_kinase_dom"/>
</dbReference>
<dbReference type="Pfam" id="PF00512">
    <property type="entry name" value="HisKA"/>
    <property type="match status" value="1"/>
</dbReference>
<dbReference type="NCBIfam" id="TIGR00229">
    <property type="entry name" value="sensory_box"/>
    <property type="match status" value="2"/>
</dbReference>
<dbReference type="InterPro" id="IPR013767">
    <property type="entry name" value="PAS_fold"/>
</dbReference>
<feature type="domain" description="PAS" evidence="15">
    <location>
        <begin position="436"/>
        <end position="482"/>
    </location>
</feature>
<dbReference type="SUPFAM" id="SSF55874">
    <property type="entry name" value="ATPase domain of HSP90 chaperone/DNA topoisomerase II/histidine kinase"/>
    <property type="match status" value="1"/>
</dbReference>
<evidence type="ECO:0000256" key="6">
    <source>
        <dbReference type="ARBA" id="ARBA00022692"/>
    </source>
</evidence>
<comment type="catalytic activity">
    <reaction evidence="1">
        <text>ATP + protein L-histidine = ADP + protein N-phospho-L-histidine.</text>
        <dbReference type="EC" id="2.7.13.3"/>
    </reaction>
</comment>
<dbReference type="InterPro" id="IPR050351">
    <property type="entry name" value="BphY/WalK/GraS-like"/>
</dbReference>
<dbReference type="Pfam" id="PF00989">
    <property type="entry name" value="PAS"/>
    <property type="match status" value="1"/>
</dbReference>
<dbReference type="PROSITE" id="PS50113">
    <property type="entry name" value="PAC"/>
    <property type="match status" value="1"/>
</dbReference>
<dbReference type="EC" id="2.7.13.3" evidence="3"/>
<evidence type="ECO:0000256" key="1">
    <source>
        <dbReference type="ARBA" id="ARBA00000085"/>
    </source>
</evidence>
<dbReference type="Gene3D" id="3.30.565.10">
    <property type="entry name" value="Histidine kinase-like ATPase, C-terminal domain"/>
    <property type="match status" value="1"/>
</dbReference>
<dbReference type="AlphaFoldDB" id="A0A4R3UMK8"/>
<dbReference type="SMART" id="SM00086">
    <property type="entry name" value="PAC"/>
    <property type="match status" value="1"/>
</dbReference>
<dbReference type="GO" id="GO:0016020">
    <property type="term" value="C:membrane"/>
    <property type="evidence" value="ECO:0007669"/>
    <property type="project" value="UniProtKB-SubCell"/>
</dbReference>
<comment type="caution">
    <text evidence="17">The sequence shown here is derived from an EMBL/GenBank/DDBJ whole genome shotgun (WGS) entry which is preliminary data.</text>
</comment>
<evidence type="ECO:0000313" key="18">
    <source>
        <dbReference type="Proteomes" id="UP000295110"/>
    </source>
</evidence>
<evidence type="ECO:0000256" key="11">
    <source>
        <dbReference type="ARBA" id="ARBA00023012"/>
    </source>
</evidence>
<dbReference type="SMART" id="SM00387">
    <property type="entry name" value="HATPase_c"/>
    <property type="match status" value="1"/>
</dbReference>
<dbReference type="GO" id="GO:0000156">
    <property type="term" value="F:phosphorelay response regulator activity"/>
    <property type="evidence" value="ECO:0007669"/>
    <property type="project" value="TreeGrafter"/>
</dbReference>
<dbReference type="RefSeq" id="WP_132574168.1">
    <property type="nucleotide sequence ID" value="NZ_CBCSGL010000024.1"/>
</dbReference>
<dbReference type="InterPro" id="IPR013655">
    <property type="entry name" value="PAS_fold_3"/>
</dbReference>
<dbReference type="SUPFAM" id="SSF55785">
    <property type="entry name" value="PYP-like sensor domain (PAS domain)"/>
    <property type="match status" value="2"/>
</dbReference>
<dbReference type="CDD" id="cd00075">
    <property type="entry name" value="HATPase"/>
    <property type="match status" value="1"/>
</dbReference>
<keyword evidence="12 13" id="KW-0472">Membrane</keyword>
<evidence type="ECO:0000256" key="7">
    <source>
        <dbReference type="ARBA" id="ARBA00022741"/>
    </source>
</evidence>
<dbReference type="InterPro" id="IPR003661">
    <property type="entry name" value="HisK_dim/P_dom"/>
</dbReference>
<dbReference type="GO" id="GO:0000155">
    <property type="term" value="F:phosphorelay sensor kinase activity"/>
    <property type="evidence" value="ECO:0007669"/>
    <property type="project" value="InterPro"/>
</dbReference>
<dbReference type="Pfam" id="PF08447">
    <property type="entry name" value="PAS_3"/>
    <property type="match status" value="1"/>
</dbReference>
<keyword evidence="18" id="KW-1185">Reference proteome</keyword>
<dbReference type="PANTHER" id="PTHR42878:SF7">
    <property type="entry name" value="SENSOR HISTIDINE KINASE GLRK"/>
    <property type="match status" value="1"/>
</dbReference>
<evidence type="ECO:0000256" key="13">
    <source>
        <dbReference type="SAM" id="Phobius"/>
    </source>
</evidence>
<dbReference type="CDD" id="cd00130">
    <property type="entry name" value="PAS"/>
    <property type="match status" value="2"/>
</dbReference>
<dbReference type="InterPro" id="IPR004358">
    <property type="entry name" value="Sig_transdc_His_kin-like_C"/>
</dbReference>
<evidence type="ECO:0000256" key="2">
    <source>
        <dbReference type="ARBA" id="ARBA00004141"/>
    </source>
</evidence>
<dbReference type="InterPro" id="IPR001610">
    <property type="entry name" value="PAC"/>
</dbReference>
<keyword evidence="5" id="KW-0808">Transferase</keyword>
<dbReference type="PROSITE" id="PS50112">
    <property type="entry name" value="PAS"/>
    <property type="match status" value="1"/>
</dbReference>
<keyword evidence="11" id="KW-0902">Two-component regulatory system</keyword>
<dbReference type="PROSITE" id="PS50109">
    <property type="entry name" value="HIS_KIN"/>
    <property type="match status" value="1"/>
</dbReference>
<accession>A0A4R3UMK8</accession>
<dbReference type="GO" id="GO:0030295">
    <property type="term" value="F:protein kinase activator activity"/>
    <property type="evidence" value="ECO:0007669"/>
    <property type="project" value="TreeGrafter"/>
</dbReference>
<dbReference type="InterPro" id="IPR003594">
    <property type="entry name" value="HATPase_dom"/>
</dbReference>